<accession>A0ABD5RU49</accession>
<dbReference type="Pfam" id="PF00149">
    <property type="entry name" value="Metallophos"/>
    <property type="match status" value="1"/>
</dbReference>
<evidence type="ECO:0000313" key="4">
    <source>
        <dbReference type="EMBL" id="MFC5974012.1"/>
    </source>
</evidence>
<dbReference type="PANTHER" id="PTHR11575:SF24">
    <property type="entry name" value="5'-NUCLEOTIDASE"/>
    <property type="match status" value="1"/>
</dbReference>
<dbReference type="InterPro" id="IPR004843">
    <property type="entry name" value="Calcineurin-like_PHP"/>
</dbReference>
<dbReference type="AlphaFoldDB" id="A0ABD5RU49"/>
<evidence type="ECO:0000259" key="2">
    <source>
        <dbReference type="Pfam" id="PF00149"/>
    </source>
</evidence>
<proteinExistence type="predicted"/>
<keyword evidence="5" id="KW-1185">Reference proteome</keyword>
<evidence type="ECO:0000313" key="5">
    <source>
        <dbReference type="Proteomes" id="UP001596099"/>
    </source>
</evidence>
<sequence length="467" mass="50398">MTLRILHYADVENAYDDASGIGRLAGLIKELRDEETIICGSGDNTGPGVLSVVTKGRQALDFFEAVDPDAETFGNHDFDHGPEHLLKLVDESPQPWVCANAFRNGDRFAGTQGAVPWTIIEAGNTRVGIIGVAHPETVGINPYAGDVEFTDPVPAVEEGISTLSGRGVDRLIVLSHLGDDTDLARAVDADVILGGHDHDRLVDCVAGTLVCRPGGNGRFVLEVSFEGEAPTATHHSVADGPPDTEVATALRNRAEAAGLMDVVGTAETPVVCDMMASKRGESRLGNLVTDAFRTTADADIAVFAAGGFRRRPPFEGTVTAFDLVGVMPFDRELVSLRVDGETLCDVFRQLALAHFDDAPHWFFGHVSGASIVWDDVANELRSAHVNGGPIESTKQYDIATTEFLVENDTLFPAFRPDDVVEAYGLVYEVLVEYVRTVGLNPRLEGRIQRPTLDPETVPDRDWPFSPE</sequence>
<feature type="domain" description="Calcineurin-like phosphoesterase" evidence="2">
    <location>
        <begin position="3"/>
        <end position="199"/>
    </location>
</feature>
<dbReference type="PRINTS" id="PR01607">
    <property type="entry name" value="APYRASEFAMLY"/>
</dbReference>
<dbReference type="EMBL" id="JBHSQH010000009">
    <property type="protein sequence ID" value="MFC5974012.1"/>
    <property type="molecule type" value="Genomic_DNA"/>
</dbReference>
<dbReference type="PANTHER" id="PTHR11575">
    <property type="entry name" value="5'-NUCLEOTIDASE-RELATED"/>
    <property type="match status" value="1"/>
</dbReference>
<dbReference type="RefSeq" id="WP_247421116.1">
    <property type="nucleotide sequence ID" value="NZ_JALLGW010000004.1"/>
</dbReference>
<dbReference type="InterPro" id="IPR008334">
    <property type="entry name" value="5'-Nucleotdase_C"/>
</dbReference>
<dbReference type="InterPro" id="IPR006179">
    <property type="entry name" value="5_nucleotidase/apyrase"/>
</dbReference>
<dbReference type="InterPro" id="IPR036907">
    <property type="entry name" value="5'-Nucleotdase_C_sf"/>
</dbReference>
<dbReference type="Proteomes" id="UP001596099">
    <property type="component" value="Unassembled WGS sequence"/>
</dbReference>
<dbReference type="SUPFAM" id="SSF56300">
    <property type="entry name" value="Metallo-dependent phosphatases"/>
    <property type="match status" value="1"/>
</dbReference>
<evidence type="ECO:0000259" key="3">
    <source>
        <dbReference type="Pfam" id="PF02872"/>
    </source>
</evidence>
<dbReference type="Gene3D" id="3.90.780.10">
    <property type="entry name" value="5'-Nucleotidase, C-terminal domain"/>
    <property type="match status" value="1"/>
</dbReference>
<reference evidence="4 5" key="1">
    <citation type="journal article" date="2019" name="Int. J. Syst. Evol. Microbiol.">
        <title>The Global Catalogue of Microorganisms (GCM) 10K type strain sequencing project: providing services to taxonomists for standard genome sequencing and annotation.</title>
        <authorList>
            <consortium name="The Broad Institute Genomics Platform"/>
            <consortium name="The Broad Institute Genome Sequencing Center for Infectious Disease"/>
            <person name="Wu L."/>
            <person name="Ma J."/>
        </authorList>
    </citation>
    <scope>NUCLEOTIDE SEQUENCE [LARGE SCALE GENOMIC DNA]</scope>
    <source>
        <strain evidence="4 5">CGMCC 1.12543</strain>
    </source>
</reference>
<dbReference type="SUPFAM" id="SSF55816">
    <property type="entry name" value="5'-nucleotidase (syn. UDP-sugar hydrolase), C-terminal domain"/>
    <property type="match status" value="1"/>
</dbReference>
<evidence type="ECO:0000256" key="1">
    <source>
        <dbReference type="ARBA" id="ARBA00022729"/>
    </source>
</evidence>
<gene>
    <name evidence="4" type="ORF">ACFPYI_22050</name>
</gene>
<dbReference type="InterPro" id="IPR029052">
    <property type="entry name" value="Metallo-depent_PP-like"/>
</dbReference>
<organism evidence="4 5">
    <name type="scientific">Halomarina salina</name>
    <dbReference type="NCBI Taxonomy" id="1872699"/>
    <lineage>
        <taxon>Archaea</taxon>
        <taxon>Methanobacteriati</taxon>
        <taxon>Methanobacteriota</taxon>
        <taxon>Stenosarchaea group</taxon>
        <taxon>Halobacteria</taxon>
        <taxon>Halobacteriales</taxon>
        <taxon>Natronomonadaceae</taxon>
        <taxon>Halomarina</taxon>
    </lineage>
</organism>
<protein>
    <submittedName>
        <fullName evidence="4">Bifunctional metallophosphatase/5'-nucleotidase</fullName>
    </submittedName>
</protein>
<name>A0ABD5RU49_9EURY</name>
<dbReference type="Gene3D" id="3.60.21.10">
    <property type="match status" value="1"/>
</dbReference>
<dbReference type="CDD" id="cd00845">
    <property type="entry name" value="MPP_UshA_N_like"/>
    <property type="match status" value="1"/>
</dbReference>
<keyword evidence="1" id="KW-0732">Signal</keyword>
<comment type="caution">
    <text evidence="4">The sequence shown here is derived from an EMBL/GenBank/DDBJ whole genome shotgun (WGS) entry which is preliminary data.</text>
</comment>
<feature type="domain" description="5'-Nucleotidase C-terminal" evidence="3">
    <location>
        <begin position="262"/>
        <end position="414"/>
    </location>
</feature>
<dbReference type="Pfam" id="PF02872">
    <property type="entry name" value="5_nucleotid_C"/>
    <property type="match status" value="1"/>
</dbReference>